<evidence type="ECO:0000313" key="3">
    <source>
        <dbReference type="Proteomes" id="UP000184442"/>
    </source>
</evidence>
<dbReference type="CDD" id="cd04301">
    <property type="entry name" value="NAT_SF"/>
    <property type="match status" value="1"/>
</dbReference>
<dbReference type="RefSeq" id="WP_073026161.1">
    <property type="nucleotide sequence ID" value="NZ_FQZS01000013.1"/>
</dbReference>
<dbReference type="OrthoDB" id="1910906at2"/>
<protein>
    <submittedName>
        <fullName evidence="2">Acetyltransferase (GNAT) family protein</fullName>
    </submittedName>
</protein>
<organism evidence="2 3">
    <name type="scientific">Lutispora thermophila DSM 19022</name>
    <dbReference type="NCBI Taxonomy" id="1122184"/>
    <lineage>
        <taxon>Bacteria</taxon>
        <taxon>Bacillati</taxon>
        <taxon>Bacillota</taxon>
        <taxon>Clostridia</taxon>
        <taxon>Lutisporales</taxon>
        <taxon>Lutisporaceae</taxon>
        <taxon>Lutispora</taxon>
    </lineage>
</organism>
<dbReference type="PIRSF" id="PIRSF037663">
    <property type="entry name" value="Acetyltransf_GNAT_prd"/>
    <property type="match status" value="1"/>
</dbReference>
<proteinExistence type="predicted"/>
<gene>
    <name evidence="2" type="ORF">SAMN02745176_02107</name>
</gene>
<accession>A0A1M6FUS3</accession>
<sequence>MRIRSMESKDIAAVRELIDYCKPLDLHTPFTYWILSEYFNNTCFVLEDEDEIVGYTGGMKSSSMDRTFYLWQIGLMPDYRGKGYFNMLMDQIINEVKAIGCKFLEFSVLSDNYQSINAFSNYAKKKGLPIEKRGSLSFYDKLTDEECKEDIYRISL</sequence>
<dbReference type="Pfam" id="PF00583">
    <property type="entry name" value="Acetyltransf_1"/>
    <property type="match status" value="1"/>
</dbReference>
<dbReference type="SUPFAM" id="SSF55729">
    <property type="entry name" value="Acyl-CoA N-acyltransferases (Nat)"/>
    <property type="match status" value="1"/>
</dbReference>
<dbReference type="InterPro" id="IPR016181">
    <property type="entry name" value="Acyl_CoA_acyltransferase"/>
</dbReference>
<feature type="domain" description="N-acetyltransferase" evidence="1">
    <location>
        <begin position="1"/>
        <end position="145"/>
    </location>
</feature>
<dbReference type="STRING" id="1122184.SAMN02745176_02107"/>
<keyword evidence="3" id="KW-1185">Reference proteome</keyword>
<reference evidence="2 3" key="1">
    <citation type="submission" date="2016-11" db="EMBL/GenBank/DDBJ databases">
        <authorList>
            <person name="Jaros S."/>
            <person name="Januszkiewicz K."/>
            <person name="Wedrychowicz H."/>
        </authorList>
    </citation>
    <scope>NUCLEOTIDE SEQUENCE [LARGE SCALE GENOMIC DNA]</scope>
    <source>
        <strain evidence="2 3">DSM 19022</strain>
    </source>
</reference>
<dbReference type="Proteomes" id="UP000184442">
    <property type="component" value="Unassembled WGS sequence"/>
</dbReference>
<dbReference type="AlphaFoldDB" id="A0A1M6FUS3"/>
<name>A0A1M6FUS3_9FIRM</name>
<dbReference type="Gene3D" id="3.40.630.30">
    <property type="match status" value="1"/>
</dbReference>
<dbReference type="InterPro" id="IPR000182">
    <property type="entry name" value="GNAT_dom"/>
</dbReference>
<dbReference type="InterPro" id="IPR017255">
    <property type="entry name" value="AcTrfase_GNAT_prd"/>
</dbReference>
<dbReference type="GO" id="GO:0016747">
    <property type="term" value="F:acyltransferase activity, transferring groups other than amino-acyl groups"/>
    <property type="evidence" value="ECO:0007669"/>
    <property type="project" value="InterPro"/>
</dbReference>
<dbReference type="EMBL" id="FQZS01000013">
    <property type="protein sequence ID" value="SHJ01432.1"/>
    <property type="molecule type" value="Genomic_DNA"/>
</dbReference>
<keyword evidence="2" id="KW-0808">Transferase</keyword>
<evidence type="ECO:0000313" key="2">
    <source>
        <dbReference type="EMBL" id="SHJ01432.1"/>
    </source>
</evidence>
<dbReference type="PROSITE" id="PS51186">
    <property type="entry name" value="GNAT"/>
    <property type="match status" value="1"/>
</dbReference>
<evidence type="ECO:0000259" key="1">
    <source>
        <dbReference type="PROSITE" id="PS51186"/>
    </source>
</evidence>